<keyword evidence="3" id="KW-0597">Phosphoprotein</keyword>
<dbReference type="PANTHER" id="PTHR24342:SF12">
    <property type="entry name" value="DEATH-ASSOCIATED PROTEIN KINASE RELATED"/>
    <property type="match status" value="1"/>
</dbReference>
<dbReference type="AlphaFoldDB" id="A0A8D8C2Q3"/>
<comment type="similarity">
    <text evidence="10">Belongs to the protein kinase superfamily. CAMK Ser/Thr protein kinase family. DAP kinase subfamily.</text>
</comment>
<evidence type="ECO:0000256" key="3">
    <source>
        <dbReference type="ARBA" id="ARBA00022553"/>
    </source>
</evidence>
<dbReference type="SUPFAM" id="SSF56112">
    <property type="entry name" value="Protein kinase-like (PK-like)"/>
    <property type="match status" value="1"/>
</dbReference>
<evidence type="ECO:0000256" key="6">
    <source>
        <dbReference type="ARBA" id="ARBA00022777"/>
    </source>
</evidence>
<dbReference type="FunFam" id="1.10.510.10:FF:000571">
    <property type="entry name" value="Maternal embryonic leucine zipper kinase"/>
    <property type="match status" value="1"/>
</dbReference>
<feature type="compositionally biased region" description="Low complexity" evidence="11">
    <location>
        <begin position="458"/>
        <end position="473"/>
    </location>
</feature>
<comment type="catalytic activity">
    <reaction evidence="9">
        <text>L-seryl-[protein] + ATP = O-phospho-L-seryl-[protein] + ADP + H(+)</text>
        <dbReference type="Rhea" id="RHEA:17989"/>
        <dbReference type="Rhea" id="RHEA-COMP:9863"/>
        <dbReference type="Rhea" id="RHEA-COMP:11604"/>
        <dbReference type="ChEBI" id="CHEBI:15378"/>
        <dbReference type="ChEBI" id="CHEBI:29999"/>
        <dbReference type="ChEBI" id="CHEBI:30616"/>
        <dbReference type="ChEBI" id="CHEBI:83421"/>
        <dbReference type="ChEBI" id="CHEBI:456216"/>
        <dbReference type="EC" id="2.7.11.1"/>
    </reaction>
</comment>
<dbReference type="GO" id="GO:0004674">
    <property type="term" value="F:protein serine/threonine kinase activity"/>
    <property type="evidence" value="ECO:0007669"/>
    <property type="project" value="UniProtKB-KW"/>
</dbReference>
<accession>A0A8D8C2Q3</accession>
<organism evidence="13">
    <name type="scientific">Culex pipiens</name>
    <name type="common">House mosquito</name>
    <dbReference type="NCBI Taxonomy" id="7175"/>
    <lineage>
        <taxon>Eukaryota</taxon>
        <taxon>Metazoa</taxon>
        <taxon>Ecdysozoa</taxon>
        <taxon>Arthropoda</taxon>
        <taxon>Hexapoda</taxon>
        <taxon>Insecta</taxon>
        <taxon>Pterygota</taxon>
        <taxon>Neoptera</taxon>
        <taxon>Endopterygota</taxon>
        <taxon>Diptera</taxon>
        <taxon>Nematocera</taxon>
        <taxon>Culicoidea</taxon>
        <taxon>Culicidae</taxon>
        <taxon>Culicinae</taxon>
        <taxon>Culicini</taxon>
        <taxon>Culex</taxon>
        <taxon>Culex</taxon>
    </lineage>
</organism>
<keyword evidence="6 13" id="KW-0418">Kinase</keyword>
<dbReference type="InterPro" id="IPR011009">
    <property type="entry name" value="Kinase-like_dom_sf"/>
</dbReference>
<evidence type="ECO:0000256" key="2">
    <source>
        <dbReference type="ARBA" id="ARBA00022527"/>
    </source>
</evidence>
<evidence type="ECO:0000256" key="7">
    <source>
        <dbReference type="ARBA" id="ARBA00022840"/>
    </source>
</evidence>
<keyword evidence="4" id="KW-0808">Transferase</keyword>
<feature type="compositionally biased region" description="Polar residues" evidence="11">
    <location>
        <begin position="427"/>
        <end position="436"/>
    </location>
</feature>
<evidence type="ECO:0000256" key="5">
    <source>
        <dbReference type="ARBA" id="ARBA00022741"/>
    </source>
</evidence>
<evidence type="ECO:0000256" key="1">
    <source>
        <dbReference type="ARBA" id="ARBA00012513"/>
    </source>
</evidence>
<dbReference type="SMART" id="SM00220">
    <property type="entry name" value="S_TKc"/>
    <property type="match status" value="1"/>
</dbReference>
<comment type="catalytic activity">
    <reaction evidence="8">
        <text>L-threonyl-[protein] + ATP = O-phospho-L-threonyl-[protein] + ADP + H(+)</text>
        <dbReference type="Rhea" id="RHEA:46608"/>
        <dbReference type="Rhea" id="RHEA-COMP:11060"/>
        <dbReference type="Rhea" id="RHEA-COMP:11605"/>
        <dbReference type="ChEBI" id="CHEBI:15378"/>
        <dbReference type="ChEBI" id="CHEBI:30013"/>
        <dbReference type="ChEBI" id="CHEBI:30616"/>
        <dbReference type="ChEBI" id="CHEBI:61977"/>
        <dbReference type="ChEBI" id="CHEBI:456216"/>
        <dbReference type="EC" id="2.7.11.1"/>
    </reaction>
</comment>
<dbReference type="InterPro" id="IPR008271">
    <property type="entry name" value="Ser/Thr_kinase_AS"/>
</dbReference>
<proteinExistence type="inferred from homology"/>
<dbReference type="FunFam" id="3.30.200.20:FF:000175">
    <property type="entry name" value="Serine/threonine-protein kinase 17B"/>
    <property type="match status" value="1"/>
</dbReference>
<feature type="region of interest" description="Disordered" evidence="11">
    <location>
        <begin position="413"/>
        <end position="473"/>
    </location>
</feature>
<keyword evidence="2" id="KW-0723">Serine/threonine-protein kinase</keyword>
<evidence type="ECO:0000256" key="8">
    <source>
        <dbReference type="ARBA" id="ARBA00047899"/>
    </source>
</evidence>
<dbReference type="GO" id="GO:0005524">
    <property type="term" value="F:ATP binding"/>
    <property type="evidence" value="ECO:0007669"/>
    <property type="project" value="UniProtKB-KW"/>
</dbReference>
<dbReference type="GO" id="GO:0043065">
    <property type="term" value="P:positive regulation of apoptotic process"/>
    <property type="evidence" value="ECO:0007669"/>
    <property type="project" value="TreeGrafter"/>
</dbReference>
<reference evidence="13" key="1">
    <citation type="submission" date="2021-05" db="EMBL/GenBank/DDBJ databases">
        <authorList>
            <person name="Alioto T."/>
            <person name="Alioto T."/>
            <person name="Gomez Garrido J."/>
        </authorList>
    </citation>
    <scope>NUCLEOTIDE SEQUENCE</scope>
</reference>
<evidence type="ECO:0000259" key="12">
    <source>
        <dbReference type="PROSITE" id="PS50011"/>
    </source>
</evidence>
<evidence type="ECO:0000256" key="10">
    <source>
        <dbReference type="ARBA" id="ARBA00060827"/>
    </source>
</evidence>
<evidence type="ECO:0000256" key="4">
    <source>
        <dbReference type="ARBA" id="ARBA00022679"/>
    </source>
</evidence>
<feature type="domain" description="Protein kinase" evidence="12">
    <location>
        <begin position="36"/>
        <end position="294"/>
    </location>
</feature>
<dbReference type="GO" id="GO:0005634">
    <property type="term" value="C:nucleus"/>
    <property type="evidence" value="ECO:0007669"/>
    <property type="project" value="TreeGrafter"/>
</dbReference>
<dbReference type="InterPro" id="IPR000719">
    <property type="entry name" value="Prot_kinase_dom"/>
</dbReference>
<dbReference type="Pfam" id="PF00069">
    <property type="entry name" value="Pkinase"/>
    <property type="match status" value="1"/>
</dbReference>
<dbReference type="EC" id="2.7.11.1" evidence="1"/>
<keyword evidence="5" id="KW-0547">Nucleotide-binding</keyword>
<feature type="compositionally biased region" description="Basic residues" evidence="11">
    <location>
        <begin position="439"/>
        <end position="457"/>
    </location>
</feature>
<evidence type="ECO:0000313" key="13">
    <source>
        <dbReference type="EMBL" id="CAG6484999.1"/>
    </source>
</evidence>
<feature type="compositionally biased region" description="Polar residues" evidence="11">
    <location>
        <begin position="385"/>
        <end position="396"/>
    </location>
</feature>
<dbReference type="EMBL" id="HBUE01100263">
    <property type="protein sequence ID" value="CAG6484999.1"/>
    <property type="molecule type" value="Transcribed_RNA"/>
</dbReference>
<dbReference type="GO" id="GO:0035556">
    <property type="term" value="P:intracellular signal transduction"/>
    <property type="evidence" value="ECO:0007669"/>
    <property type="project" value="TreeGrafter"/>
</dbReference>
<evidence type="ECO:0000256" key="11">
    <source>
        <dbReference type="SAM" id="MobiDB-lite"/>
    </source>
</evidence>
<keyword evidence="7" id="KW-0067">ATP-binding</keyword>
<dbReference type="Gene3D" id="3.30.200.20">
    <property type="entry name" value="Phosphorylase Kinase, domain 1"/>
    <property type="match status" value="1"/>
</dbReference>
<protein>
    <recommendedName>
        <fullName evidence="1">non-specific serine/threonine protein kinase</fullName>
        <ecNumber evidence="1">2.7.11.1</ecNumber>
    </recommendedName>
</protein>
<feature type="region of interest" description="Disordered" evidence="11">
    <location>
        <begin position="344"/>
        <end position="396"/>
    </location>
</feature>
<dbReference type="PROSITE" id="PS50011">
    <property type="entry name" value="PROTEIN_KINASE_DOM"/>
    <property type="match status" value="1"/>
</dbReference>
<dbReference type="PROSITE" id="PS00108">
    <property type="entry name" value="PROTEIN_KINASE_ST"/>
    <property type="match status" value="1"/>
</dbReference>
<dbReference type="Gene3D" id="1.10.510.10">
    <property type="entry name" value="Transferase(Phosphotransferase) domain 1"/>
    <property type="match status" value="1"/>
</dbReference>
<dbReference type="PANTHER" id="PTHR24342">
    <property type="entry name" value="SERINE/THREONINE-PROTEIN KINASE 17"/>
    <property type="match status" value="1"/>
</dbReference>
<name>A0A8D8C2Q3_CULPI</name>
<evidence type="ECO:0000256" key="9">
    <source>
        <dbReference type="ARBA" id="ARBA00048679"/>
    </source>
</evidence>
<sequence length="575" mass="63238">MLLPEGFQHVGNGWLSVDANTVQQLRVQQDLAEIYDIEESWFAKGKYGTVRRAVDKKTGVHYAAKFLRRRRRGQCCAKEINHEIAVLMLCASSQHIVRLHAVHETRSETALILELATGGELQTIIDNKGQLSEEKARTCMREVLRALNHLHKQSIIHLDLKPQNILLIGNDVEDGLKLCDFGIARIIGDTGKIMEILGTPDYVAPEVLQYEPLSLRTDIWSIGVLTYVLLTGYSPFGGDNKQETSLNITKCLLDFPEYLFENVSEDAIDFIKCALRIKPKERPTVEECLEHRWLKEETENTHKVPKDPLTATANTTITVVAKQLPQEEDEPSCPLIIENVPLLRPSNGHHNGHGNNGVSAELPEEAKSKPSSQDAEDDESETNKENVLQVQNASTPAPQVSVVEIVTVSLFPDAPTTPKVSRKAPPSEQQQNGQLNHGSHNHHHHHHHHHLSHHHHSSTATSRYHHTTNNNNTTTATIVSSRQSSTCSSTPSPHSVKAYVQKFQQQQESTTATAAAVMLPMENGFCAAAAATLCCLKCSEETMGGGPASAAGLAVAVATVASRKTLQCGDKGIIC</sequence>